<feature type="region of interest" description="Disordered" evidence="1">
    <location>
        <begin position="31"/>
        <end position="112"/>
    </location>
</feature>
<protein>
    <submittedName>
        <fullName evidence="2">Uncharacterized protein</fullName>
    </submittedName>
</protein>
<reference evidence="2 3" key="1">
    <citation type="journal article" date="2018" name="Front. Plant Sci.">
        <title>Red Clover (Trifolium pratense) and Zigzag Clover (T. medium) - A Picture of Genomic Similarities and Differences.</title>
        <authorList>
            <person name="Dluhosova J."/>
            <person name="Istvanek J."/>
            <person name="Nedelnik J."/>
            <person name="Repkova J."/>
        </authorList>
    </citation>
    <scope>NUCLEOTIDE SEQUENCE [LARGE SCALE GENOMIC DNA]</scope>
    <source>
        <strain evidence="3">cv. 10/8</strain>
        <tissue evidence="2">Leaf</tissue>
    </source>
</reference>
<proteinExistence type="predicted"/>
<sequence length="112" mass="12425">MKYYTNKGQVATLHGDIESARRCFEAATKGHSFIGKAPNSKKKPPSTSQSPAPNVSSVDLDSRYSKKENKEEKKLRKQKEELVEAAKEIPRPIPDGDFELVPLGEDPSRGVK</sequence>
<accession>A0A392QS26</accession>
<dbReference type="Proteomes" id="UP000265520">
    <property type="component" value="Unassembled WGS sequence"/>
</dbReference>
<keyword evidence="3" id="KW-1185">Reference proteome</keyword>
<evidence type="ECO:0000313" key="2">
    <source>
        <dbReference type="EMBL" id="MCI27201.1"/>
    </source>
</evidence>
<name>A0A392QS26_9FABA</name>
<organism evidence="2 3">
    <name type="scientific">Trifolium medium</name>
    <dbReference type="NCBI Taxonomy" id="97028"/>
    <lineage>
        <taxon>Eukaryota</taxon>
        <taxon>Viridiplantae</taxon>
        <taxon>Streptophyta</taxon>
        <taxon>Embryophyta</taxon>
        <taxon>Tracheophyta</taxon>
        <taxon>Spermatophyta</taxon>
        <taxon>Magnoliopsida</taxon>
        <taxon>eudicotyledons</taxon>
        <taxon>Gunneridae</taxon>
        <taxon>Pentapetalae</taxon>
        <taxon>rosids</taxon>
        <taxon>fabids</taxon>
        <taxon>Fabales</taxon>
        <taxon>Fabaceae</taxon>
        <taxon>Papilionoideae</taxon>
        <taxon>50 kb inversion clade</taxon>
        <taxon>NPAAA clade</taxon>
        <taxon>Hologalegina</taxon>
        <taxon>IRL clade</taxon>
        <taxon>Trifolieae</taxon>
        <taxon>Trifolium</taxon>
    </lineage>
</organism>
<evidence type="ECO:0000256" key="1">
    <source>
        <dbReference type="SAM" id="MobiDB-lite"/>
    </source>
</evidence>
<feature type="non-terminal residue" evidence="2">
    <location>
        <position position="112"/>
    </location>
</feature>
<dbReference type="AlphaFoldDB" id="A0A392QS26"/>
<evidence type="ECO:0000313" key="3">
    <source>
        <dbReference type="Proteomes" id="UP000265520"/>
    </source>
</evidence>
<comment type="caution">
    <text evidence="2">The sequence shown here is derived from an EMBL/GenBank/DDBJ whole genome shotgun (WGS) entry which is preliminary data.</text>
</comment>
<feature type="compositionally biased region" description="Basic and acidic residues" evidence="1">
    <location>
        <begin position="60"/>
        <end position="90"/>
    </location>
</feature>
<dbReference type="EMBL" id="LXQA010157921">
    <property type="protein sequence ID" value="MCI27201.1"/>
    <property type="molecule type" value="Genomic_DNA"/>
</dbReference>